<sequence length="570" mass="65624">MPLRFLEPDGFVVKKARSLKERFQDATTCLHRDKDEHGCETSSAAGSETGCDPGCGTLLREALRKVDRGARRAVQKLYLKTCGNKKKYEREPEKASLEQLALIRSASSTEVFPSPPSYKSYESSENEEERIWGPILTIPQESFLDLALKHGPIGDFDEDGNFKAVTAQWIKQMSGSNNLVTIIEYSNGKRVAIKVPACGWHNKWMKADQEAMRIQVNTMKYMKEKAGVPIPDIIAWNPTLTSKFGHPYIIMECLEGEPVCWAWFDDSRGHMSLEDKRRNILRSISQNISKLHALSFDKIGSLYFDKEDETPTVGPNIDVWPGMAERSEKYLNQDFDWFLEPPSESSQTFFREQLEGWHQAAIADWPSLESENQMARIHGMYKLFSVILDYFPYSKLTTKHDSGPETFVLTPPDFDWQNIMVDDDGNVTGFIDWDRVSTMPRYLGWAGAPQFLIRNYYHDYEWPRRDGLAALSPAEHTHYQKLYTRYMEDACRNLGDDVQDWKFTSKSHLIDNLAEAIGCDEMMEDTLWKVLDNIAPWCKKWKFIRDIGMCGWADGQEEWCRDGLRKLLAC</sequence>
<dbReference type="EMBL" id="ML978126">
    <property type="protein sequence ID" value="KAF2099067.1"/>
    <property type="molecule type" value="Genomic_DNA"/>
</dbReference>
<comment type="caution">
    <text evidence="2">The sequence shown here is derived from an EMBL/GenBank/DDBJ whole genome shotgun (WGS) entry which is preliminary data.</text>
</comment>
<evidence type="ECO:0000313" key="2">
    <source>
        <dbReference type="EMBL" id="KAF2099067.1"/>
    </source>
</evidence>
<evidence type="ECO:0000259" key="1">
    <source>
        <dbReference type="Pfam" id="PF01636"/>
    </source>
</evidence>
<keyword evidence="3" id="KW-1185">Reference proteome</keyword>
<dbReference type="InterPro" id="IPR002575">
    <property type="entry name" value="Aminoglycoside_PTrfase"/>
</dbReference>
<gene>
    <name evidence="2" type="ORF">NA57DRAFT_56696</name>
</gene>
<dbReference type="Pfam" id="PF01636">
    <property type="entry name" value="APH"/>
    <property type="match status" value="1"/>
</dbReference>
<feature type="domain" description="Aminoglycoside phosphotransferase" evidence="1">
    <location>
        <begin position="209"/>
        <end position="441"/>
    </location>
</feature>
<dbReference type="PANTHER" id="PTHR21310">
    <property type="entry name" value="AMINOGLYCOSIDE PHOSPHOTRANSFERASE-RELATED-RELATED"/>
    <property type="match status" value="1"/>
</dbReference>
<proteinExistence type="predicted"/>
<dbReference type="SUPFAM" id="SSF56112">
    <property type="entry name" value="Protein kinase-like (PK-like)"/>
    <property type="match status" value="1"/>
</dbReference>
<name>A0A9P4IG94_9PEZI</name>
<dbReference type="PANTHER" id="PTHR21310:SF51">
    <property type="entry name" value="AMINOGLYCOSIDE PHOSPHOTRANSFERASE DOMAIN-CONTAINING PROTEIN"/>
    <property type="match status" value="1"/>
</dbReference>
<dbReference type="AlphaFoldDB" id="A0A9P4IG94"/>
<evidence type="ECO:0000313" key="3">
    <source>
        <dbReference type="Proteomes" id="UP000799772"/>
    </source>
</evidence>
<dbReference type="OrthoDB" id="10003767at2759"/>
<reference evidence="2" key="1">
    <citation type="journal article" date="2020" name="Stud. Mycol.">
        <title>101 Dothideomycetes genomes: a test case for predicting lifestyles and emergence of pathogens.</title>
        <authorList>
            <person name="Haridas S."/>
            <person name="Albert R."/>
            <person name="Binder M."/>
            <person name="Bloem J."/>
            <person name="Labutti K."/>
            <person name="Salamov A."/>
            <person name="Andreopoulos B."/>
            <person name="Baker S."/>
            <person name="Barry K."/>
            <person name="Bills G."/>
            <person name="Bluhm B."/>
            <person name="Cannon C."/>
            <person name="Castanera R."/>
            <person name="Culley D."/>
            <person name="Daum C."/>
            <person name="Ezra D."/>
            <person name="Gonzalez J."/>
            <person name="Henrissat B."/>
            <person name="Kuo A."/>
            <person name="Liang C."/>
            <person name="Lipzen A."/>
            <person name="Lutzoni F."/>
            <person name="Magnuson J."/>
            <person name="Mondo S."/>
            <person name="Nolan M."/>
            <person name="Ohm R."/>
            <person name="Pangilinan J."/>
            <person name="Park H.-J."/>
            <person name="Ramirez L."/>
            <person name="Alfaro M."/>
            <person name="Sun H."/>
            <person name="Tritt A."/>
            <person name="Yoshinaga Y."/>
            <person name="Zwiers L.-H."/>
            <person name="Turgeon B."/>
            <person name="Goodwin S."/>
            <person name="Spatafora J."/>
            <person name="Crous P."/>
            <person name="Grigoriev I."/>
        </authorList>
    </citation>
    <scope>NUCLEOTIDE SEQUENCE</scope>
    <source>
        <strain evidence="2">CBS 133067</strain>
    </source>
</reference>
<dbReference type="InterPro" id="IPR011009">
    <property type="entry name" value="Kinase-like_dom_sf"/>
</dbReference>
<dbReference type="Gene3D" id="3.90.1200.10">
    <property type="match status" value="1"/>
</dbReference>
<accession>A0A9P4IG94</accession>
<dbReference type="Proteomes" id="UP000799772">
    <property type="component" value="Unassembled WGS sequence"/>
</dbReference>
<organism evidence="2 3">
    <name type="scientific">Rhizodiscina lignyota</name>
    <dbReference type="NCBI Taxonomy" id="1504668"/>
    <lineage>
        <taxon>Eukaryota</taxon>
        <taxon>Fungi</taxon>
        <taxon>Dikarya</taxon>
        <taxon>Ascomycota</taxon>
        <taxon>Pezizomycotina</taxon>
        <taxon>Dothideomycetes</taxon>
        <taxon>Pleosporomycetidae</taxon>
        <taxon>Aulographales</taxon>
        <taxon>Rhizodiscinaceae</taxon>
        <taxon>Rhizodiscina</taxon>
    </lineage>
</organism>
<dbReference type="InterPro" id="IPR051678">
    <property type="entry name" value="AGP_Transferase"/>
</dbReference>
<protein>
    <recommendedName>
        <fullName evidence="1">Aminoglycoside phosphotransferase domain-containing protein</fullName>
    </recommendedName>
</protein>